<protein>
    <submittedName>
        <fullName evidence="2">Uncharacterized protein</fullName>
    </submittedName>
</protein>
<sequence>MVHHHHQYMLPGSQPQQAHAQQRAGAELERRLGQLARDPPGFGLGIRSVGQIDLAELERAGLHHPLLGQAFRIGAEYRAQRLMARHDGAEALAHGRHVQLALQAQCAGDVVRAATALQFPQEPLARLRV</sequence>
<comment type="caution">
    <text evidence="2">The sequence shown here is derived from an EMBL/GenBank/DDBJ whole genome shotgun (WGS) entry which is preliminary data.</text>
</comment>
<evidence type="ECO:0000256" key="1">
    <source>
        <dbReference type="SAM" id="MobiDB-lite"/>
    </source>
</evidence>
<gene>
    <name evidence="2" type="ORF">LMG26411_08167</name>
</gene>
<keyword evidence="3" id="KW-1185">Reference proteome</keyword>
<proteinExistence type="predicted"/>
<evidence type="ECO:0000313" key="3">
    <source>
        <dbReference type="Proteomes" id="UP000672657"/>
    </source>
</evidence>
<feature type="region of interest" description="Disordered" evidence="1">
    <location>
        <begin position="1"/>
        <end position="26"/>
    </location>
</feature>
<accession>A0ABN7QHV7</accession>
<name>A0ABN7QHV7_9BURK</name>
<dbReference type="Proteomes" id="UP000672657">
    <property type="component" value="Unassembled WGS sequence"/>
</dbReference>
<dbReference type="EMBL" id="CAJPVI010000129">
    <property type="protein sequence ID" value="CAG2161339.1"/>
    <property type="molecule type" value="Genomic_DNA"/>
</dbReference>
<organism evidence="2 3">
    <name type="scientific">Cupriavidus numazuensis</name>
    <dbReference type="NCBI Taxonomy" id="221992"/>
    <lineage>
        <taxon>Bacteria</taxon>
        <taxon>Pseudomonadati</taxon>
        <taxon>Pseudomonadota</taxon>
        <taxon>Betaproteobacteria</taxon>
        <taxon>Burkholderiales</taxon>
        <taxon>Burkholderiaceae</taxon>
        <taxon>Cupriavidus</taxon>
    </lineage>
</organism>
<reference evidence="2 3" key="1">
    <citation type="submission" date="2021-03" db="EMBL/GenBank/DDBJ databases">
        <authorList>
            <person name="Peeters C."/>
        </authorList>
    </citation>
    <scope>NUCLEOTIDE SEQUENCE [LARGE SCALE GENOMIC DNA]</scope>
    <source>
        <strain evidence="2 3">LMG 26411</strain>
    </source>
</reference>
<evidence type="ECO:0000313" key="2">
    <source>
        <dbReference type="EMBL" id="CAG2161339.1"/>
    </source>
</evidence>